<gene>
    <name evidence="2" type="ORF">GCM10010921_18140</name>
</gene>
<name>A0A917IE65_9MICO</name>
<feature type="compositionally biased region" description="Basic and acidic residues" evidence="1">
    <location>
        <begin position="14"/>
        <end position="27"/>
    </location>
</feature>
<dbReference type="AlphaFoldDB" id="A0A917IE65"/>
<organism evidence="2 3">
    <name type="scientific">Microbacterium album</name>
    <dbReference type="NCBI Taxonomy" id="2053191"/>
    <lineage>
        <taxon>Bacteria</taxon>
        <taxon>Bacillati</taxon>
        <taxon>Actinomycetota</taxon>
        <taxon>Actinomycetes</taxon>
        <taxon>Micrococcales</taxon>
        <taxon>Microbacteriaceae</taxon>
        <taxon>Microbacterium</taxon>
    </lineage>
</organism>
<evidence type="ECO:0000313" key="3">
    <source>
        <dbReference type="Proteomes" id="UP000657592"/>
    </source>
</evidence>
<keyword evidence="3" id="KW-1185">Reference proteome</keyword>
<reference evidence="2" key="1">
    <citation type="journal article" date="2014" name="Int. J. Syst. Evol. Microbiol.">
        <title>Complete genome sequence of Corynebacterium casei LMG S-19264T (=DSM 44701T), isolated from a smear-ripened cheese.</title>
        <authorList>
            <consortium name="US DOE Joint Genome Institute (JGI-PGF)"/>
            <person name="Walter F."/>
            <person name="Albersmeier A."/>
            <person name="Kalinowski J."/>
            <person name="Ruckert C."/>
        </authorList>
    </citation>
    <scope>NUCLEOTIDE SEQUENCE</scope>
    <source>
        <strain evidence="2">CGMCC 1.15794</strain>
    </source>
</reference>
<evidence type="ECO:0000313" key="2">
    <source>
        <dbReference type="EMBL" id="GGH43855.1"/>
    </source>
</evidence>
<dbReference type="EMBL" id="BMJY01000006">
    <property type="protein sequence ID" value="GGH43855.1"/>
    <property type="molecule type" value="Genomic_DNA"/>
</dbReference>
<accession>A0A917IE65</accession>
<comment type="caution">
    <text evidence="2">The sequence shown here is derived from an EMBL/GenBank/DDBJ whole genome shotgun (WGS) entry which is preliminary data.</text>
</comment>
<protein>
    <submittedName>
        <fullName evidence="2">Uncharacterized protein</fullName>
    </submittedName>
</protein>
<proteinExistence type="predicted"/>
<evidence type="ECO:0000256" key="1">
    <source>
        <dbReference type="SAM" id="MobiDB-lite"/>
    </source>
</evidence>
<dbReference type="Proteomes" id="UP000657592">
    <property type="component" value="Unassembled WGS sequence"/>
</dbReference>
<reference evidence="2" key="2">
    <citation type="submission" date="2020-09" db="EMBL/GenBank/DDBJ databases">
        <authorList>
            <person name="Sun Q."/>
            <person name="Zhou Y."/>
        </authorList>
    </citation>
    <scope>NUCLEOTIDE SEQUENCE</scope>
    <source>
        <strain evidence="2">CGMCC 1.15794</strain>
    </source>
</reference>
<sequence>MIHTSTAGRTTDIPARETADPHPKTKPLDNPLPTVTVDEEWGPRLPASVSTPRLRRSAQ</sequence>
<feature type="region of interest" description="Disordered" evidence="1">
    <location>
        <begin position="1"/>
        <end position="59"/>
    </location>
</feature>